<dbReference type="InterPro" id="IPR002165">
    <property type="entry name" value="Plexin_repeat"/>
</dbReference>
<dbReference type="Gene3D" id="2.130.10.10">
    <property type="entry name" value="YVTN repeat-like/Quinoprotein amine dehydrogenase"/>
    <property type="match status" value="1"/>
</dbReference>
<dbReference type="RefSeq" id="XP_053765096.1">
    <property type="nucleotide sequence ID" value="XM_053909121.1"/>
</dbReference>
<dbReference type="GO" id="GO:0030334">
    <property type="term" value="P:regulation of cell migration"/>
    <property type="evidence" value="ECO:0007669"/>
    <property type="project" value="TreeGrafter"/>
</dbReference>
<keyword evidence="4" id="KW-0597">Phosphoprotein</keyword>
<keyword evidence="7" id="KW-0677">Repeat</keyword>
<dbReference type="PANTHER" id="PTHR22625:SF37">
    <property type="entry name" value="PLEXIN-A2"/>
    <property type="match status" value="1"/>
</dbReference>
<dbReference type="InterPro" id="IPR001627">
    <property type="entry name" value="Semap_dom"/>
</dbReference>
<dbReference type="InterPro" id="IPR013783">
    <property type="entry name" value="Ig-like_fold"/>
</dbReference>
<dbReference type="CDD" id="cd01181">
    <property type="entry name" value="IPT_plexin_repeat3"/>
    <property type="match status" value="1"/>
</dbReference>
<comment type="caution">
    <text evidence="14">Lacks conserved residue(s) required for the propagation of feature annotation.</text>
</comment>
<evidence type="ECO:0000256" key="1">
    <source>
        <dbReference type="ARBA" id="ARBA00004251"/>
    </source>
</evidence>
<sequence length="1436" mass="160411">MVPPHGGVQYEMVSVLKDGSPILRDMAFSVDQRYLYIMSERQITRVPVESCEQYTTCGECLSSGDPHCGWCALHNMCSRRDKCQRAWEPNRFAASISQCMSLEVHPSSISVSEHSRLLSLVVSDAPDLSAGISCAFGNLTEVDGQVSGSQVICISPGPKDVPVIPLDQDWFGLELQLRSKETGKMFVSTEFKFYNCSAHQLCLSCVNSAFRCHWCKYRNLCTHDPTTCSFQEGRINISEDCPQLVPTEEILIPVGEVKPITLKARNLPQPQSGQRGYECVLNIQGAVHRVPALRFNSSSVQCQNSSYQYDGMDISNLAVDFAVVWNGNFIIDNPQDLKVHLYKCAAQRESCGLCLKADRKFECGWCSGERRCTLQPHCASLSSPWLDWSSHNVKCSNPQITEILTVSGPPEGGTRVTIHGVNLGLDFSEIAHHVQVAGVPCTPLPGDYIIAEQIVCEMGHALVGTTSGPVRLCIGECKPEFMTKSHQQYTFVNPSVLSLNPIRGPESGGTMVTITGHYLGAGSSVAVYLGNQTCEFYGRSMNEIVCVSPPSSNGLGPVPVSVSVDRARVDNNLQFEYIDDPRVQRIEPEWSIASGHTPLTITGFNLDVIQEPRVRVKFNGKESVNVCKVVNTTTLTCLAPSLTTDYRPGLDTVERPDEFGFVFNNVQSLLIYNDTKFIYYPNPTFELLSPTGVLDQKPGSPIILKGKNLCPPASGGAKLNYTVLIGETPCAVTVSETQLLCEPPNLTGQHKVMVHVGGMVFSPGSVSVISDSLLTLPAIVSIAAGGSLLLIIVIIVLIAYKRKSRENDLTLKRLQMQMDNLESRVALECKEAFAELQTDINELTSDLDRSGIPYLDYRTYAMRVLFPGIEDHPVLRELEVQGNGQQHVEKALKLFAQLINNKVFLLTFIRTLELQRSFSMRDRGNVASLIMTGLQGRLEYATDVLKQLLSDLIEKNLENKNHPKLLLRRTESVAEKMLTNWFAFLLHKFLKECAGEPLFMLYCAIKQQMEKGPIDAITGEARYSLSEDKLIRQQIEYKTLILNCVNPDNENSPEIPVKVLNCDTITQVKEKILDAVYKNVPYSQRPRAVDMDLEWRQGRIARVVLQDEDITTKIEGDWKRLNTLMHYQVSDRSVVALVPKQTSSYNIPASASISRTSISRYDSSFRYTGSPDSLRSRAPMITPDLESGVKVWHLVKNHDHGDQKEGDRGSKMVSEIYLTRLLATKGTLQKFVDDLFETLFSTVHRGSALPLAIKYMFDFLDEQADRHGIHDTDVRHTWKSNCLPLRFWVNVIKNPQFVFDIHKGSITDACLSVVAQTFMDSCSTSEHRLGKDSPSNKLLYAKDIPSYKSWVERYYADIAKLPAISDQDMNAYLAEQSRLHAVEFNMLSALNEIYSYVSKYSEELLGALEQDEQARRQRLAYKVEQLINAMSLSIES</sequence>
<protein>
    <recommendedName>
        <fullName evidence="13">Plexin-A2</fullName>
    </recommendedName>
</protein>
<accession>A0A9W2W2Q3</accession>
<keyword evidence="9 16" id="KW-0472">Membrane</keyword>
<dbReference type="InterPro" id="IPR015943">
    <property type="entry name" value="WD40/YVTN_repeat-like_dom_sf"/>
</dbReference>
<dbReference type="PROSITE" id="PS51004">
    <property type="entry name" value="SEMA"/>
    <property type="match status" value="1"/>
</dbReference>
<dbReference type="FunFam" id="3.10.20.90:FF:000018">
    <property type="entry name" value="Plexin A2"/>
    <property type="match status" value="1"/>
</dbReference>
<dbReference type="InterPro" id="IPR014756">
    <property type="entry name" value="Ig_E-set"/>
</dbReference>
<evidence type="ECO:0000256" key="4">
    <source>
        <dbReference type="ARBA" id="ARBA00022553"/>
    </source>
</evidence>
<dbReference type="SMART" id="SM00429">
    <property type="entry name" value="IPT"/>
    <property type="match status" value="4"/>
</dbReference>
<evidence type="ECO:0000313" key="18">
    <source>
        <dbReference type="Proteomes" id="UP001165780"/>
    </source>
</evidence>
<proteinExistence type="inferred from homology"/>
<dbReference type="InterPro" id="IPR002909">
    <property type="entry name" value="IPT_dom"/>
</dbReference>
<dbReference type="SUPFAM" id="SSF103575">
    <property type="entry name" value="Plexin repeat"/>
    <property type="match status" value="2"/>
</dbReference>
<dbReference type="Pfam" id="PF17960">
    <property type="entry name" value="TIG_plexin"/>
    <property type="match status" value="1"/>
</dbReference>
<organism evidence="18 19">
    <name type="scientific">Panthera pardus</name>
    <name type="common">Leopard</name>
    <name type="synonym">Felis pardus</name>
    <dbReference type="NCBI Taxonomy" id="9691"/>
    <lineage>
        <taxon>Eukaryota</taxon>
        <taxon>Metazoa</taxon>
        <taxon>Chordata</taxon>
        <taxon>Craniata</taxon>
        <taxon>Vertebrata</taxon>
        <taxon>Euteleostomi</taxon>
        <taxon>Mammalia</taxon>
        <taxon>Eutheria</taxon>
        <taxon>Laurasiatheria</taxon>
        <taxon>Carnivora</taxon>
        <taxon>Feliformia</taxon>
        <taxon>Felidae</taxon>
        <taxon>Pantherinae</taxon>
        <taxon>Panthera</taxon>
    </lineage>
</organism>
<evidence type="ECO:0000256" key="6">
    <source>
        <dbReference type="ARBA" id="ARBA00022729"/>
    </source>
</evidence>
<dbReference type="Proteomes" id="UP001165780">
    <property type="component" value="Unplaced"/>
</dbReference>
<evidence type="ECO:0000256" key="3">
    <source>
        <dbReference type="ARBA" id="ARBA00022475"/>
    </source>
</evidence>
<dbReference type="Gene3D" id="3.10.20.90">
    <property type="entry name" value="Phosphatidylinositol 3-kinase Catalytic Subunit, Chain A, domain 1"/>
    <property type="match status" value="1"/>
</dbReference>
<evidence type="ECO:0000256" key="5">
    <source>
        <dbReference type="ARBA" id="ARBA00022692"/>
    </source>
</evidence>
<dbReference type="FunFam" id="2.60.40.10:FF:000123">
    <property type="entry name" value="Plexin A1"/>
    <property type="match status" value="1"/>
</dbReference>
<gene>
    <name evidence="19" type="primary">PLXNA2</name>
</gene>
<evidence type="ECO:0000256" key="12">
    <source>
        <dbReference type="ARBA" id="ARBA00056694"/>
    </source>
</evidence>
<dbReference type="Pfam" id="PF24479">
    <property type="entry name" value="PSI_PlexinA-B"/>
    <property type="match status" value="1"/>
</dbReference>
<reference evidence="19" key="1">
    <citation type="submission" date="2025-08" db="UniProtKB">
        <authorList>
            <consortium name="RefSeq"/>
        </authorList>
    </citation>
    <scope>IDENTIFICATION</scope>
    <source>
        <tissue evidence="19">Whole blood</tissue>
    </source>
</reference>
<dbReference type="InterPro" id="IPR008936">
    <property type="entry name" value="Rho_GTPase_activation_prot"/>
</dbReference>
<dbReference type="InterPro" id="IPR041019">
    <property type="entry name" value="TIG1_plexin"/>
</dbReference>
<dbReference type="GO" id="GO:0005886">
    <property type="term" value="C:plasma membrane"/>
    <property type="evidence" value="ECO:0007669"/>
    <property type="project" value="UniProtKB-SubCell"/>
</dbReference>
<keyword evidence="18" id="KW-1185">Reference proteome</keyword>
<dbReference type="CDD" id="cd01179">
    <property type="entry name" value="IPT_plexin_repeat2"/>
    <property type="match status" value="1"/>
</dbReference>
<evidence type="ECO:0000256" key="13">
    <source>
        <dbReference type="ARBA" id="ARBA00070716"/>
    </source>
</evidence>
<dbReference type="InterPro" id="IPR016201">
    <property type="entry name" value="PSI"/>
</dbReference>
<keyword evidence="5 16" id="KW-0812">Transmembrane</keyword>
<dbReference type="Gene3D" id="1.10.506.10">
    <property type="entry name" value="GTPase Activation - p120gap, domain 1"/>
    <property type="match status" value="1"/>
</dbReference>
<dbReference type="GO" id="GO:0048513">
    <property type="term" value="P:animal organ development"/>
    <property type="evidence" value="ECO:0007669"/>
    <property type="project" value="UniProtKB-ARBA"/>
</dbReference>
<evidence type="ECO:0000256" key="14">
    <source>
        <dbReference type="PROSITE-ProRule" id="PRU00352"/>
    </source>
</evidence>
<dbReference type="FunFam" id="2.60.40.10:FF:000131">
    <property type="entry name" value="Plexin A2"/>
    <property type="match status" value="1"/>
</dbReference>
<dbReference type="CDD" id="cd00603">
    <property type="entry name" value="IPT_PCSR"/>
    <property type="match status" value="1"/>
</dbReference>
<dbReference type="CDD" id="cd12790">
    <property type="entry name" value="RasGAP_plexin_A"/>
    <property type="match status" value="1"/>
</dbReference>
<dbReference type="Pfam" id="PF01437">
    <property type="entry name" value="PSI"/>
    <property type="match status" value="2"/>
</dbReference>
<keyword evidence="6" id="KW-0732">Signal</keyword>
<dbReference type="GeneID" id="109255193"/>
<dbReference type="GO" id="GO:0002116">
    <property type="term" value="C:semaphorin receptor complex"/>
    <property type="evidence" value="ECO:0007669"/>
    <property type="project" value="TreeGrafter"/>
</dbReference>
<keyword evidence="3" id="KW-1003">Cell membrane</keyword>
<evidence type="ECO:0000256" key="9">
    <source>
        <dbReference type="ARBA" id="ARBA00023136"/>
    </source>
</evidence>
<keyword evidence="10" id="KW-1015">Disulfide bond</keyword>
<dbReference type="FunFam" id="2.60.40.10:FF:000339">
    <property type="entry name" value="Plexin A2"/>
    <property type="match status" value="1"/>
</dbReference>
<dbReference type="FunFam" id="2.60.40.10:FF:000071">
    <property type="entry name" value="Plexin A2"/>
    <property type="match status" value="1"/>
</dbReference>
<dbReference type="SUPFAM" id="SSF48350">
    <property type="entry name" value="GTPase activation domain, GAP"/>
    <property type="match status" value="1"/>
</dbReference>
<dbReference type="Pfam" id="PF01833">
    <property type="entry name" value="TIG"/>
    <property type="match status" value="4"/>
</dbReference>
<evidence type="ECO:0000256" key="8">
    <source>
        <dbReference type="ARBA" id="ARBA00022989"/>
    </source>
</evidence>
<dbReference type="SUPFAM" id="SSF101912">
    <property type="entry name" value="Sema domain"/>
    <property type="match status" value="1"/>
</dbReference>
<dbReference type="SUPFAM" id="SSF81296">
    <property type="entry name" value="E set domains"/>
    <property type="match status" value="4"/>
</dbReference>
<dbReference type="Pfam" id="PF20170">
    <property type="entry name" value="Plexin_RBD"/>
    <property type="match status" value="1"/>
</dbReference>
<dbReference type="InterPro" id="IPR031148">
    <property type="entry name" value="Plexin"/>
</dbReference>
<dbReference type="GO" id="GO:0035295">
    <property type="term" value="P:tube development"/>
    <property type="evidence" value="ECO:0007669"/>
    <property type="project" value="UniProtKB-ARBA"/>
</dbReference>
<dbReference type="InterPro" id="IPR041362">
    <property type="entry name" value="TIG2_plexin"/>
</dbReference>
<dbReference type="InterPro" id="IPR013548">
    <property type="entry name" value="Plexin_cytoplasmic_RasGAP_dom"/>
</dbReference>
<feature type="domain" description="Sema" evidence="17">
    <location>
        <begin position="1"/>
        <end position="48"/>
    </location>
</feature>
<dbReference type="CDD" id="cd01180">
    <property type="entry name" value="IPT_plexin_repeat1"/>
    <property type="match status" value="1"/>
</dbReference>
<dbReference type="InterPro" id="IPR036352">
    <property type="entry name" value="Semap_dom_sf"/>
</dbReference>
<dbReference type="InterPro" id="IPR046800">
    <property type="entry name" value="Plexin_RBD"/>
</dbReference>
<feature type="transmembrane region" description="Helical" evidence="16">
    <location>
        <begin position="776"/>
        <end position="800"/>
    </location>
</feature>
<evidence type="ECO:0000313" key="19">
    <source>
        <dbReference type="RefSeq" id="XP_053765096.1"/>
    </source>
</evidence>
<dbReference type="GO" id="GO:0009653">
    <property type="term" value="P:anatomical structure morphogenesis"/>
    <property type="evidence" value="ECO:0007669"/>
    <property type="project" value="UniProtKB-ARBA"/>
</dbReference>
<dbReference type="PANTHER" id="PTHR22625">
    <property type="entry name" value="PLEXIN"/>
    <property type="match status" value="1"/>
</dbReference>
<comment type="subcellular location">
    <subcellularLocation>
        <location evidence="1">Cell membrane</location>
        <topology evidence="1">Single-pass type I membrane protein</topology>
    </subcellularLocation>
</comment>
<evidence type="ECO:0000256" key="10">
    <source>
        <dbReference type="ARBA" id="ARBA00023157"/>
    </source>
</evidence>
<comment type="similarity">
    <text evidence="2">Belongs to the plexin family.</text>
</comment>
<dbReference type="CTD" id="5362"/>
<keyword evidence="11" id="KW-0325">Glycoprotein</keyword>
<evidence type="ECO:0000256" key="11">
    <source>
        <dbReference type="ARBA" id="ARBA00023180"/>
    </source>
</evidence>
<dbReference type="FunFam" id="1.10.506.10:FF:000005">
    <property type="entry name" value="Plexin A1"/>
    <property type="match status" value="1"/>
</dbReference>
<dbReference type="GO" id="GO:0017154">
    <property type="term" value="F:semaphorin receptor activity"/>
    <property type="evidence" value="ECO:0007669"/>
    <property type="project" value="InterPro"/>
</dbReference>
<evidence type="ECO:0000259" key="17">
    <source>
        <dbReference type="PROSITE" id="PS51004"/>
    </source>
</evidence>
<evidence type="ECO:0000256" key="16">
    <source>
        <dbReference type="SAM" id="Phobius"/>
    </source>
</evidence>
<dbReference type="FunFam" id="2.60.40.10:FF:001973">
    <property type="entry name" value="Plexin A4, B"/>
    <property type="match status" value="1"/>
</dbReference>
<dbReference type="FunFam" id="2.60.40.10:FF:000695">
    <property type="entry name" value="Plexin A2"/>
    <property type="match status" value="1"/>
</dbReference>
<dbReference type="SMART" id="SM00423">
    <property type="entry name" value="PSI"/>
    <property type="match status" value="3"/>
</dbReference>
<name>A0A9W2W2Q3_PANPR</name>
<evidence type="ECO:0000256" key="7">
    <source>
        <dbReference type="ARBA" id="ARBA00022737"/>
    </source>
</evidence>
<keyword evidence="8 16" id="KW-1133">Transmembrane helix</keyword>
<comment type="function">
    <text evidence="12">Coreceptor for SEMA3A and SEMA6A. Necessary for signaling by SEMA6A and class 3 semaphorins and subsequent remodeling of the cytoskeleton. Plays a role in axon guidance, invasive growth and cell migration. Class 3 semaphorins bind to a complex composed of a neuropilin and a plexin. The plexin modulates the affinity of the complex for specific semaphorins, and its cytoplasmic domain is required for the activation of down-stream signaling events in the cytoplasm.</text>
</comment>
<evidence type="ECO:0000256" key="15">
    <source>
        <dbReference type="SAM" id="Coils"/>
    </source>
</evidence>
<dbReference type="FunFam" id="3.30.1680.10:FF:000032">
    <property type="entry name" value="Plexin A2"/>
    <property type="match status" value="1"/>
</dbReference>
<feature type="coiled-coil region" evidence="15">
    <location>
        <begin position="804"/>
        <end position="831"/>
    </location>
</feature>
<dbReference type="Pfam" id="PF18020">
    <property type="entry name" value="TIG_2"/>
    <property type="match status" value="1"/>
</dbReference>
<dbReference type="Pfam" id="PF08337">
    <property type="entry name" value="Plexin_cytopl"/>
    <property type="match status" value="1"/>
</dbReference>
<dbReference type="FunFam" id="1.10.506.10:FF:000006">
    <property type="entry name" value="Plexin A1"/>
    <property type="match status" value="1"/>
</dbReference>
<dbReference type="Gene3D" id="2.60.40.10">
    <property type="entry name" value="Immunoglobulins"/>
    <property type="match status" value="6"/>
</dbReference>
<keyword evidence="15" id="KW-0175">Coiled coil</keyword>
<evidence type="ECO:0000256" key="2">
    <source>
        <dbReference type="ARBA" id="ARBA00010297"/>
    </source>
</evidence>
<dbReference type="GO" id="GO:0007399">
    <property type="term" value="P:nervous system development"/>
    <property type="evidence" value="ECO:0007669"/>
    <property type="project" value="UniProtKB-ARBA"/>
</dbReference>